<reference evidence="7" key="1">
    <citation type="journal article" date="2006" name="PLoS Biol.">
        <title>Macronuclear genome sequence of the ciliate Tetrahymena thermophila, a model eukaryote.</title>
        <authorList>
            <person name="Eisen J.A."/>
            <person name="Coyne R.S."/>
            <person name="Wu M."/>
            <person name="Wu D."/>
            <person name="Thiagarajan M."/>
            <person name="Wortman J.R."/>
            <person name="Badger J.H."/>
            <person name="Ren Q."/>
            <person name="Amedeo P."/>
            <person name="Jones K.M."/>
            <person name="Tallon L.J."/>
            <person name="Delcher A.L."/>
            <person name="Salzberg S.L."/>
            <person name="Silva J.C."/>
            <person name="Haas B.J."/>
            <person name="Majoros W.H."/>
            <person name="Farzad M."/>
            <person name="Carlton J.M."/>
            <person name="Smith R.K. Jr."/>
            <person name="Garg J."/>
            <person name="Pearlman R.E."/>
            <person name="Karrer K.M."/>
            <person name="Sun L."/>
            <person name="Manning G."/>
            <person name="Elde N.C."/>
            <person name="Turkewitz A.P."/>
            <person name="Asai D.J."/>
            <person name="Wilkes D.E."/>
            <person name="Wang Y."/>
            <person name="Cai H."/>
            <person name="Collins K."/>
            <person name="Stewart B.A."/>
            <person name="Lee S.R."/>
            <person name="Wilamowska K."/>
            <person name="Weinberg Z."/>
            <person name="Ruzzo W.L."/>
            <person name="Wloga D."/>
            <person name="Gaertig J."/>
            <person name="Frankel J."/>
            <person name="Tsao C.-C."/>
            <person name="Gorovsky M.A."/>
            <person name="Keeling P.J."/>
            <person name="Waller R.F."/>
            <person name="Patron N.J."/>
            <person name="Cherry J.M."/>
            <person name="Stover N.A."/>
            <person name="Krieger C.J."/>
            <person name="del Toro C."/>
            <person name="Ryder H.F."/>
            <person name="Williamson S.C."/>
            <person name="Barbeau R.A."/>
            <person name="Hamilton E.P."/>
            <person name="Orias E."/>
        </authorList>
    </citation>
    <scope>NUCLEOTIDE SEQUENCE [LARGE SCALE GENOMIC DNA]</scope>
    <source>
        <strain evidence="7">SB210</strain>
    </source>
</reference>
<evidence type="ECO:0000256" key="5">
    <source>
        <dbReference type="SAM" id="Phobius"/>
    </source>
</evidence>
<evidence type="ECO:0000313" key="7">
    <source>
        <dbReference type="Proteomes" id="UP000009168"/>
    </source>
</evidence>
<keyword evidence="2 5" id="KW-0812">Transmembrane</keyword>
<dbReference type="InParanoid" id="Q235L1"/>
<dbReference type="HOGENOM" id="CLU_025028_4_0_1"/>
<dbReference type="Pfam" id="PF04142">
    <property type="entry name" value="Nuc_sug_transp"/>
    <property type="match status" value="1"/>
</dbReference>
<feature type="transmembrane region" description="Helical" evidence="5">
    <location>
        <begin position="264"/>
        <end position="287"/>
    </location>
</feature>
<evidence type="ECO:0000313" key="6">
    <source>
        <dbReference type="EMBL" id="EAR92190.2"/>
    </source>
</evidence>
<feature type="transmembrane region" description="Helical" evidence="5">
    <location>
        <begin position="61"/>
        <end position="83"/>
    </location>
</feature>
<feature type="transmembrane region" description="Helical" evidence="5">
    <location>
        <begin position="143"/>
        <end position="167"/>
    </location>
</feature>
<evidence type="ECO:0000256" key="2">
    <source>
        <dbReference type="ARBA" id="ARBA00022692"/>
    </source>
</evidence>
<organism evidence="6 7">
    <name type="scientific">Tetrahymena thermophila (strain SB210)</name>
    <dbReference type="NCBI Taxonomy" id="312017"/>
    <lineage>
        <taxon>Eukaryota</taxon>
        <taxon>Sar</taxon>
        <taxon>Alveolata</taxon>
        <taxon>Ciliophora</taxon>
        <taxon>Intramacronucleata</taxon>
        <taxon>Oligohymenophorea</taxon>
        <taxon>Hymenostomatida</taxon>
        <taxon>Tetrahymenina</taxon>
        <taxon>Tetrahymenidae</taxon>
        <taxon>Tetrahymena</taxon>
    </lineage>
</organism>
<comment type="subcellular location">
    <subcellularLocation>
        <location evidence="1">Membrane</location>
        <topology evidence="1">Multi-pass membrane protein</topology>
    </subcellularLocation>
</comment>
<dbReference type="InterPro" id="IPR007271">
    <property type="entry name" value="Nuc_sug_transpt"/>
</dbReference>
<dbReference type="KEGG" id="tet:TTHERM_01031130"/>
<evidence type="ECO:0000256" key="1">
    <source>
        <dbReference type="ARBA" id="ARBA00004141"/>
    </source>
</evidence>
<dbReference type="eggNOG" id="KOG3912">
    <property type="taxonomic scope" value="Eukaryota"/>
</dbReference>
<sequence>MSEMIISKENPSQTTISKGTFSQFDPISVVNFNQNPLKQIQTNEQYVLPTQKDSNPAQKTFIWSQYIFVFLYIIVGGCDTIIYKYQNTTMINGIYFHHPFIQTFIMELANTLPLYYVLYKKLKKQNIIQIDHNKKKMNNFKDYLWILLPSVCDLTGATLQYFALLFLDSSIYQMMRCGSIIFTAIFSKIIFRKIFFKYRYIGLICTIIGLILVGLSHFLFVSTSNSANIKVQLISIGLLAICMVLYGCYYTSEEYIYTKYNIHPCQLLGIEALYGSIIYLAILLPIFCNVECNFPNKVGCVKVGEKFYFESVSQYIDGVLSNNWLLAFVILGVLSKFIFNLSGVFTTKYFSSLTRSVAGTLGILVTWSIGLLVTNTGLRDWESLDYKTCIMISSGYICLFAGNLIYNGIIKVPYLKREVDISAKTKIQQVSIQVRSTDNVKVEIQETSFQQINLNA</sequence>
<dbReference type="PANTHER" id="PTHR13146">
    <property type="match status" value="1"/>
</dbReference>
<dbReference type="Proteomes" id="UP000009168">
    <property type="component" value="Unassembled WGS sequence"/>
</dbReference>
<keyword evidence="3 5" id="KW-1133">Transmembrane helix</keyword>
<dbReference type="PANTHER" id="PTHR13146:SF0">
    <property type="entry name" value="SOLUTE CARRIER FAMILY 35 MEMBER F6"/>
    <property type="match status" value="1"/>
</dbReference>
<proteinExistence type="predicted"/>
<dbReference type="RefSeq" id="XP_001012435.2">
    <property type="nucleotide sequence ID" value="XM_001012435.2"/>
</dbReference>
<dbReference type="EMBL" id="GG662762">
    <property type="protein sequence ID" value="EAR92190.2"/>
    <property type="molecule type" value="Genomic_DNA"/>
</dbReference>
<dbReference type="InterPro" id="IPR037185">
    <property type="entry name" value="EmrE-like"/>
</dbReference>
<feature type="transmembrane region" description="Helical" evidence="5">
    <location>
        <begin position="95"/>
        <end position="118"/>
    </location>
</feature>
<dbReference type="AlphaFoldDB" id="Q235L1"/>
<feature type="transmembrane region" description="Helical" evidence="5">
    <location>
        <begin position="233"/>
        <end position="252"/>
    </location>
</feature>
<dbReference type="GO" id="GO:0015165">
    <property type="term" value="F:pyrimidine nucleotide-sugar transmembrane transporter activity"/>
    <property type="evidence" value="ECO:0007669"/>
    <property type="project" value="InterPro"/>
</dbReference>
<keyword evidence="7" id="KW-1185">Reference proteome</keyword>
<evidence type="ECO:0000256" key="3">
    <source>
        <dbReference type="ARBA" id="ARBA00022989"/>
    </source>
</evidence>
<feature type="transmembrane region" description="Helical" evidence="5">
    <location>
        <begin position="357"/>
        <end position="378"/>
    </location>
</feature>
<dbReference type="GO" id="GO:0000139">
    <property type="term" value="C:Golgi membrane"/>
    <property type="evidence" value="ECO:0007669"/>
    <property type="project" value="InterPro"/>
</dbReference>
<keyword evidence="4 5" id="KW-0472">Membrane</keyword>
<dbReference type="SUPFAM" id="SSF103481">
    <property type="entry name" value="Multidrug resistance efflux transporter EmrE"/>
    <property type="match status" value="1"/>
</dbReference>
<accession>Q235L1</accession>
<feature type="transmembrane region" description="Helical" evidence="5">
    <location>
        <begin position="390"/>
        <end position="409"/>
    </location>
</feature>
<feature type="transmembrane region" description="Helical" evidence="5">
    <location>
        <begin position="198"/>
        <end position="221"/>
    </location>
</feature>
<feature type="transmembrane region" description="Helical" evidence="5">
    <location>
        <begin position="324"/>
        <end position="345"/>
    </location>
</feature>
<evidence type="ECO:0000256" key="4">
    <source>
        <dbReference type="ARBA" id="ARBA00023136"/>
    </source>
</evidence>
<gene>
    <name evidence="6" type="ORF">TTHERM_01031130</name>
</gene>
<name>Q235L1_TETTS</name>
<dbReference type="OrthoDB" id="300580at2759"/>
<protein>
    <submittedName>
        <fullName evidence="6">Nucleotide-sugar transporter</fullName>
    </submittedName>
</protein>
<feature type="transmembrane region" description="Helical" evidence="5">
    <location>
        <begin position="173"/>
        <end position="191"/>
    </location>
</feature>
<dbReference type="GeneID" id="7835660"/>